<dbReference type="EMBL" id="FOSQ01000001">
    <property type="protein sequence ID" value="SFK28187.1"/>
    <property type="molecule type" value="Genomic_DNA"/>
</dbReference>
<keyword evidence="8" id="KW-1185">Reference proteome</keyword>
<dbReference type="SUPFAM" id="SSF55424">
    <property type="entry name" value="FAD/NAD-linked reductases, dimerisation (C-terminal) domain"/>
    <property type="match status" value="1"/>
</dbReference>
<dbReference type="InterPro" id="IPR016156">
    <property type="entry name" value="FAD/NAD-linked_Rdtase_dimer_sf"/>
</dbReference>
<sequence>MTRHVVIIGGGQAGGRFAEALRKGGSDARITMLAEEPHAPYERPPLSKDVLSGKAAPDTTRLPVDWAALGIDILEGVRAESIDRGAKRVQPAGGGAPIPYDTLVLATGARPRRLAALTDADLPVFALRSLDDAAALHAILTPGRRILLIGGGVIGLEVAATAAGLGAHPVVVEMAPRLMPRGCPPLMADRLLALHRARGVEVHLGTGVIAVDWAGAGIIATLGNGERIEADGIVLGIGAAPDDGLAAAAGLRTRDGILVDGHARSLDNPDVLAIGDVARHPLPRFGVTLRQESWRHAEAHARHAAAALLDPSLPDYDDVPGFWSDQHGTRLLVEGLPQEGQEILRPAATESTWHIAGDGRLVGAATLGDSKAMAVARRLIAASARPDPARLADPASDLRALLR</sequence>
<dbReference type="InterPro" id="IPR036188">
    <property type="entry name" value="FAD/NAD-bd_sf"/>
</dbReference>
<keyword evidence="3" id="KW-0274">FAD</keyword>
<evidence type="ECO:0000313" key="8">
    <source>
        <dbReference type="Proteomes" id="UP000199473"/>
    </source>
</evidence>
<feature type="domain" description="Reductase C-terminal" evidence="6">
    <location>
        <begin position="322"/>
        <end position="402"/>
    </location>
</feature>
<dbReference type="Proteomes" id="UP000199473">
    <property type="component" value="Unassembled WGS sequence"/>
</dbReference>
<dbReference type="Gene3D" id="3.50.50.60">
    <property type="entry name" value="FAD/NAD(P)-binding domain"/>
    <property type="match status" value="2"/>
</dbReference>
<protein>
    <submittedName>
        <fullName evidence="7">3-phenylpropionate/trans-cinnamate dioxygenase ferredoxin reductase subunit</fullName>
    </submittedName>
</protein>
<dbReference type="GO" id="GO:0005737">
    <property type="term" value="C:cytoplasm"/>
    <property type="evidence" value="ECO:0007669"/>
    <property type="project" value="TreeGrafter"/>
</dbReference>
<dbReference type="InterPro" id="IPR023753">
    <property type="entry name" value="FAD/NAD-binding_dom"/>
</dbReference>
<dbReference type="Pfam" id="PF07992">
    <property type="entry name" value="Pyr_redox_2"/>
    <property type="match status" value="1"/>
</dbReference>
<evidence type="ECO:0000256" key="1">
    <source>
        <dbReference type="ARBA" id="ARBA00001974"/>
    </source>
</evidence>
<comment type="cofactor">
    <cofactor evidence="1">
        <name>FAD</name>
        <dbReference type="ChEBI" id="CHEBI:57692"/>
    </cofactor>
</comment>
<dbReference type="AlphaFoldDB" id="A0A1I3Y886"/>
<gene>
    <name evidence="7" type="ORF">SAMN02745775_1011069</name>
</gene>
<dbReference type="PANTHER" id="PTHR43557">
    <property type="entry name" value="APOPTOSIS-INDUCING FACTOR 1"/>
    <property type="match status" value="1"/>
</dbReference>
<dbReference type="GO" id="GO:0051213">
    <property type="term" value="F:dioxygenase activity"/>
    <property type="evidence" value="ECO:0007669"/>
    <property type="project" value="UniProtKB-KW"/>
</dbReference>
<dbReference type="GO" id="GO:0016651">
    <property type="term" value="F:oxidoreductase activity, acting on NAD(P)H"/>
    <property type="evidence" value="ECO:0007669"/>
    <property type="project" value="TreeGrafter"/>
</dbReference>
<evidence type="ECO:0000313" key="7">
    <source>
        <dbReference type="EMBL" id="SFK28187.1"/>
    </source>
</evidence>
<dbReference type="SUPFAM" id="SSF51905">
    <property type="entry name" value="FAD/NAD(P)-binding domain"/>
    <property type="match status" value="2"/>
</dbReference>
<dbReference type="InterPro" id="IPR050446">
    <property type="entry name" value="FAD-oxidoreductase/Apoptosis"/>
</dbReference>
<keyword evidence="2" id="KW-0285">Flavoprotein</keyword>
<dbReference type="Gene3D" id="3.30.390.30">
    <property type="match status" value="1"/>
</dbReference>
<proteinExistence type="predicted"/>
<dbReference type="PRINTS" id="PR00411">
    <property type="entry name" value="PNDRDTASEI"/>
</dbReference>
<dbReference type="InterPro" id="IPR028202">
    <property type="entry name" value="Reductase_C"/>
</dbReference>
<keyword evidence="7" id="KW-0223">Dioxygenase</keyword>
<organism evidence="7 8">
    <name type="scientific">Falsiroseomonas stagni DSM 19981</name>
    <dbReference type="NCBI Taxonomy" id="1123062"/>
    <lineage>
        <taxon>Bacteria</taxon>
        <taxon>Pseudomonadati</taxon>
        <taxon>Pseudomonadota</taxon>
        <taxon>Alphaproteobacteria</taxon>
        <taxon>Acetobacterales</taxon>
        <taxon>Roseomonadaceae</taxon>
        <taxon>Falsiroseomonas</taxon>
    </lineage>
</organism>
<accession>A0A1I3Y886</accession>
<evidence type="ECO:0000259" key="5">
    <source>
        <dbReference type="Pfam" id="PF07992"/>
    </source>
</evidence>
<evidence type="ECO:0000256" key="2">
    <source>
        <dbReference type="ARBA" id="ARBA00022630"/>
    </source>
</evidence>
<name>A0A1I3Y886_9PROT</name>
<keyword evidence="4" id="KW-0560">Oxidoreductase</keyword>
<dbReference type="RefSeq" id="WP_092956460.1">
    <property type="nucleotide sequence ID" value="NZ_FOSQ01000001.1"/>
</dbReference>
<evidence type="ECO:0000259" key="6">
    <source>
        <dbReference type="Pfam" id="PF14759"/>
    </source>
</evidence>
<dbReference type="STRING" id="1123062.SAMN02745775_1011069"/>
<reference evidence="7 8" key="1">
    <citation type="submission" date="2016-10" db="EMBL/GenBank/DDBJ databases">
        <authorList>
            <person name="de Groot N.N."/>
        </authorList>
    </citation>
    <scope>NUCLEOTIDE SEQUENCE [LARGE SCALE GENOMIC DNA]</scope>
    <source>
        <strain evidence="7 8">DSM 19981</strain>
    </source>
</reference>
<dbReference type="Pfam" id="PF14759">
    <property type="entry name" value="Reductase_C"/>
    <property type="match status" value="1"/>
</dbReference>
<evidence type="ECO:0000256" key="4">
    <source>
        <dbReference type="ARBA" id="ARBA00023002"/>
    </source>
</evidence>
<evidence type="ECO:0000256" key="3">
    <source>
        <dbReference type="ARBA" id="ARBA00022827"/>
    </source>
</evidence>
<dbReference type="PANTHER" id="PTHR43557:SF2">
    <property type="entry name" value="RIESKE DOMAIN-CONTAINING PROTEIN-RELATED"/>
    <property type="match status" value="1"/>
</dbReference>
<dbReference type="OrthoDB" id="7809559at2"/>
<feature type="domain" description="FAD/NAD(P)-binding" evidence="5">
    <location>
        <begin position="4"/>
        <end position="300"/>
    </location>
</feature>
<dbReference type="PRINTS" id="PR00368">
    <property type="entry name" value="FADPNR"/>
</dbReference>